<dbReference type="InterPro" id="IPR029044">
    <property type="entry name" value="Nucleotide-diphossugar_trans"/>
</dbReference>
<sequence length="606" mass="70131">MKIIHHSNRAYQLLKSCIGPAFAYLRQGYRANLIKAHCVSFAKHLFRHLQSFGATLEKDYRDLGDLHGPRMQKLRTLTAGLHALLPKQALFSYSILIPLYFQPNPELFRKMLLSALQQTAPHLDILIGHAQQCLSKEIEKIIKECQEAFPQRLNTFAYSTSASHEILNSLAQEAKGHFLFVLDPYDWLRPDFLFRCEQLLRLLKERENVCLYTDEYEINDEDHPIPGKQIQKPHRLAFPYLFYNALGRSLLIPRHLWGLAGGMQAVPNEDLLWDLALRLDSVGAAFRHLPFYLYAKRRTVHPLSKERTVSFEEQLKVYTQAKQLSWKWSAGALPNSYRAVPELMRTPKVQVIIPYKDQKDLTLKTIRSILKQKHVHVHITAVDNASRDTSIAEHIRELGGEVISVHEPFNYSRLNNLAVMRTETAQDCDSLLFLNNDVELEEEALLEMCRWVEQPLIGMVGCQLLYPNGLLQHGGIDRKRDAPANQMIWNHSEKMASHDRQIMTKVLRLTDAVTAACALMRRKLFIEIGGFDEIWYPIAYSDTNLAIKVEARGLYCLYTPYAKGIHHESVTRKYENIEDVEMSHWLHQQYVEQRLKNIEELPIHRG</sequence>
<dbReference type="InParanoid" id="A0A0U5JEL8"/>
<dbReference type="SUPFAM" id="SSF53448">
    <property type="entry name" value="Nucleotide-diphospho-sugar transferases"/>
    <property type="match status" value="2"/>
</dbReference>
<dbReference type="Gene3D" id="3.90.550.10">
    <property type="entry name" value="Spore Coat Polysaccharide Biosynthesis Protein SpsA, Chain A"/>
    <property type="match status" value="2"/>
</dbReference>
<evidence type="ECO:0000259" key="1">
    <source>
        <dbReference type="Pfam" id="PF00535"/>
    </source>
</evidence>
<feature type="domain" description="Glycosyltransferase 2-like" evidence="1">
    <location>
        <begin position="351"/>
        <end position="528"/>
    </location>
</feature>
<reference evidence="3" key="1">
    <citation type="submission" date="2015-09" db="EMBL/GenBank/DDBJ databases">
        <authorList>
            <person name="Bertelli C."/>
        </authorList>
    </citation>
    <scope>NUCLEOTIDE SEQUENCE [LARGE SCALE GENOMIC DNA]</scope>
    <source>
        <strain evidence="3">KNic</strain>
    </source>
</reference>
<dbReference type="STRING" id="389348.PNK_1198"/>
<keyword evidence="3" id="KW-1185">Reference proteome</keyword>
<accession>A0A0U5JEL8</accession>
<dbReference type="PANTHER" id="PTHR43179">
    <property type="entry name" value="RHAMNOSYLTRANSFERASE WBBL"/>
    <property type="match status" value="1"/>
</dbReference>
<evidence type="ECO:0000313" key="3">
    <source>
        <dbReference type="Proteomes" id="UP000069902"/>
    </source>
</evidence>
<organism evidence="2 3">
    <name type="scientific">Candidatus Protochlamydia naegleriophila</name>
    <dbReference type="NCBI Taxonomy" id="389348"/>
    <lineage>
        <taxon>Bacteria</taxon>
        <taxon>Pseudomonadati</taxon>
        <taxon>Chlamydiota</taxon>
        <taxon>Chlamydiia</taxon>
        <taxon>Parachlamydiales</taxon>
        <taxon>Parachlamydiaceae</taxon>
        <taxon>Candidatus Protochlamydia</taxon>
    </lineage>
</organism>
<dbReference type="PANTHER" id="PTHR43179:SF7">
    <property type="entry name" value="RHAMNOSYLTRANSFERASE WBBL"/>
    <property type="match status" value="1"/>
</dbReference>
<proteinExistence type="predicted"/>
<dbReference type="PATRIC" id="fig|389348.3.peg.1328"/>
<dbReference type="Proteomes" id="UP000069902">
    <property type="component" value="Chromosome cPNK"/>
</dbReference>
<protein>
    <recommendedName>
        <fullName evidence="1">Glycosyltransferase 2-like domain-containing protein</fullName>
    </recommendedName>
</protein>
<name>A0A0U5JEL8_9BACT</name>
<dbReference type="InterPro" id="IPR001173">
    <property type="entry name" value="Glyco_trans_2-like"/>
</dbReference>
<dbReference type="Pfam" id="PF00535">
    <property type="entry name" value="Glycos_transf_2"/>
    <property type="match status" value="1"/>
</dbReference>
<evidence type="ECO:0000313" key="2">
    <source>
        <dbReference type="EMBL" id="CUI16815.1"/>
    </source>
</evidence>
<dbReference type="AlphaFoldDB" id="A0A0U5JEL8"/>
<gene>
    <name evidence="2" type="ORF">PNK_1198</name>
</gene>
<dbReference type="KEGG" id="pnl:PNK_1198"/>
<dbReference type="EMBL" id="LN879502">
    <property type="protein sequence ID" value="CUI16815.1"/>
    <property type="molecule type" value="Genomic_DNA"/>
</dbReference>